<evidence type="ECO:0000313" key="4">
    <source>
        <dbReference type="EMBL" id="MEQ6887391.1"/>
    </source>
</evidence>
<dbReference type="PANTHER" id="PTHR11371:SF31">
    <property type="entry name" value="EXTRACELLULAR NUCLEASE"/>
    <property type="match status" value="1"/>
</dbReference>
<reference evidence="4 5" key="1">
    <citation type="submission" date="2024-05" db="EMBL/GenBank/DDBJ databases">
        <title>Halomonas sp. CS7 16S ribosomal RNA gene Genome sequencing and assembly.</title>
        <authorList>
            <person name="Yook S."/>
        </authorList>
    </citation>
    <scope>NUCLEOTIDE SEQUENCE [LARGE SCALE GENOMIC DNA]</scope>
    <source>
        <strain evidence="4 5">CS7</strain>
    </source>
</reference>
<protein>
    <submittedName>
        <fullName evidence="4">Endonuclease</fullName>
    </submittedName>
</protein>
<evidence type="ECO:0000313" key="5">
    <source>
        <dbReference type="Proteomes" id="UP001472978"/>
    </source>
</evidence>
<name>A0ABV1N3P9_9GAMM</name>
<dbReference type="Proteomes" id="UP001472978">
    <property type="component" value="Unassembled WGS sequence"/>
</dbReference>
<dbReference type="GO" id="GO:0004519">
    <property type="term" value="F:endonuclease activity"/>
    <property type="evidence" value="ECO:0007669"/>
    <property type="project" value="UniProtKB-KW"/>
</dbReference>
<accession>A0ABV1N3P9</accession>
<dbReference type="SMART" id="SM00476">
    <property type="entry name" value="DNaseIc"/>
    <property type="match status" value="1"/>
</dbReference>
<keyword evidence="4" id="KW-0255">Endonuclease</keyword>
<gene>
    <name evidence="4" type="ORF">ABE957_01695</name>
</gene>
<dbReference type="RefSeq" id="WP_349756928.1">
    <property type="nucleotide sequence ID" value="NZ_JBEGCI010000001.1"/>
</dbReference>
<dbReference type="CDD" id="cd10283">
    <property type="entry name" value="MnuA_DNase1-like"/>
    <property type="match status" value="1"/>
</dbReference>
<dbReference type="Gene3D" id="3.60.10.10">
    <property type="entry name" value="Endonuclease/exonuclease/phosphatase"/>
    <property type="match status" value="1"/>
</dbReference>
<feature type="chain" id="PRO_5045689028" evidence="3">
    <location>
        <begin position="20"/>
        <end position="357"/>
    </location>
</feature>
<evidence type="ECO:0000256" key="3">
    <source>
        <dbReference type="SAM" id="SignalP"/>
    </source>
</evidence>
<keyword evidence="3" id="KW-0732">Signal</keyword>
<keyword evidence="5" id="KW-1185">Reference proteome</keyword>
<dbReference type="SUPFAM" id="SSF56219">
    <property type="entry name" value="DNase I-like"/>
    <property type="match status" value="1"/>
</dbReference>
<proteinExistence type="predicted"/>
<dbReference type="Gene3D" id="1.10.150.320">
    <property type="entry name" value="Photosystem II 12 kDa extrinsic protein"/>
    <property type="match status" value="1"/>
</dbReference>
<dbReference type="EMBL" id="JBEGCI010000001">
    <property type="protein sequence ID" value="MEQ6887391.1"/>
    <property type="molecule type" value="Genomic_DNA"/>
</dbReference>
<comment type="caution">
    <text evidence="4">The sequence shown here is derived from an EMBL/GenBank/DDBJ whole genome shotgun (WGS) entry which is preliminary data.</text>
</comment>
<sequence length="357" mass="38332">MPRYLLAGLLALSPLTVSADVLVGSWNIEHLGWNNDKAMPQVAHVANHFDLLAVQELMDPAALGALERELEARSGEAWSSMASHALGRGAYEEHYGFLWRESEVAYEDGAVVFIDHGDVFSREPYSARFRDLATGDRFTLANVHVVYGERMGDRLPEIAALADYWQWLGEIAPQTPRLLAGDFNLPPDHPGWAPLRALGAVPAITEGRSTLSTTAGEYSSLYDNLWYDAERLAPDDRGILRFPALLSLDHEAARDRVSDHAPVYLALNGARLPPVPAAGGALLAGSAAGGSGANCIDLNASDATRLAELPHVGPSRAADIIAGRPWRGPAELTRIGGIGEGRLGEIRHSGLLCGEQG</sequence>
<feature type="signal peptide" evidence="3">
    <location>
        <begin position="1"/>
        <end position="19"/>
    </location>
</feature>
<dbReference type="PANTHER" id="PTHR11371">
    <property type="entry name" value="DEOXYRIBONUCLEASE"/>
    <property type="match status" value="1"/>
</dbReference>
<evidence type="ECO:0000256" key="1">
    <source>
        <dbReference type="ARBA" id="ARBA00022722"/>
    </source>
</evidence>
<keyword evidence="2" id="KW-0378">Hydrolase</keyword>
<dbReference type="InterPro" id="IPR016202">
    <property type="entry name" value="DNase_I"/>
</dbReference>
<keyword evidence="1" id="KW-0540">Nuclease</keyword>
<organism evidence="4 5">
    <name type="scientific">Halomonas pelophila</name>
    <dbReference type="NCBI Taxonomy" id="3151122"/>
    <lineage>
        <taxon>Bacteria</taxon>
        <taxon>Pseudomonadati</taxon>
        <taxon>Pseudomonadota</taxon>
        <taxon>Gammaproteobacteria</taxon>
        <taxon>Oceanospirillales</taxon>
        <taxon>Halomonadaceae</taxon>
        <taxon>Halomonas</taxon>
    </lineage>
</organism>
<dbReference type="InterPro" id="IPR036691">
    <property type="entry name" value="Endo/exonu/phosph_ase_sf"/>
</dbReference>
<evidence type="ECO:0000256" key="2">
    <source>
        <dbReference type="ARBA" id="ARBA00022801"/>
    </source>
</evidence>
<dbReference type="SUPFAM" id="SSF81585">
    <property type="entry name" value="PsbU/PolX domain-like"/>
    <property type="match status" value="1"/>
</dbReference>